<reference evidence="1" key="2">
    <citation type="journal article" date="2024" name="Plant">
        <title>Genomic evolution and insights into agronomic trait innovations of Sesamum species.</title>
        <authorList>
            <person name="Miao H."/>
            <person name="Wang L."/>
            <person name="Qu L."/>
            <person name="Liu H."/>
            <person name="Sun Y."/>
            <person name="Le M."/>
            <person name="Wang Q."/>
            <person name="Wei S."/>
            <person name="Zheng Y."/>
            <person name="Lin W."/>
            <person name="Duan Y."/>
            <person name="Cao H."/>
            <person name="Xiong S."/>
            <person name="Wang X."/>
            <person name="Wei L."/>
            <person name="Li C."/>
            <person name="Ma Q."/>
            <person name="Ju M."/>
            <person name="Zhao R."/>
            <person name="Li G."/>
            <person name="Mu C."/>
            <person name="Tian Q."/>
            <person name="Mei H."/>
            <person name="Zhang T."/>
            <person name="Gao T."/>
            <person name="Zhang H."/>
        </authorList>
    </citation>
    <scope>NUCLEOTIDE SEQUENCE</scope>
    <source>
        <strain evidence="1">G02</strain>
    </source>
</reference>
<sequence>MVRLAGLLQYLLVEEGLTRLDLGEDRVQLDHSVEDLLLLVPTAVGDTLANVGSSANCVLSLHQPGHIVRDCPTWRDNAGDPRFQGLVVWGKTRNELVRVEGEVEVVEVAGILPRHQQHKVVNLNPKQGCMQLQKSKLLRPPSAHVLIDPGSTCSFISHDFASRVHASIESLGHDLCVSMPAGGVMLVNTVVRSCPVVVEGITLYADLVVINLREFDIILGMDWLSCNHALVDCQTKEVTVEVNGQMKTVIVGERKVIPNCLISAVTAFNLIKEGCEAYLASVRDVAKISPGVSDVPVVREFPDVFPEELPGLPPHREVDFEIDTIPGQHLFRLPYRMAPLELKELKKQLEELLDKGFIRPSISPWGAPVLFVKKKDGSMRLCIDYRQLNRITIKKSILCHG</sequence>
<organism evidence="1">
    <name type="scientific">Sesamum radiatum</name>
    <name type="common">Black benniseed</name>
    <dbReference type="NCBI Taxonomy" id="300843"/>
    <lineage>
        <taxon>Eukaryota</taxon>
        <taxon>Viridiplantae</taxon>
        <taxon>Streptophyta</taxon>
        <taxon>Embryophyta</taxon>
        <taxon>Tracheophyta</taxon>
        <taxon>Spermatophyta</taxon>
        <taxon>Magnoliopsida</taxon>
        <taxon>eudicotyledons</taxon>
        <taxon>Gunneridae</taxon>
        <taxon>Pentapetalae</taxon>
        <taxon>asterids</taxon>
        <taxon>lamiids</taxon>
        <taxon>Lamiales</taxon>
        <taxon>Pedaliaceae</taxon>
        <taxon>Sesamum</taxon>
    </lineage>
</organism>
<dbReference type="Gene3D" id="3.10.10.10">
    <property type="entry name" value="HIV Type 1 Reverse Transcriptase, subunit A, domain 1"/>
    <property type="match status" value="1"/>
</dbReference>
<dbReference type="InterPro" id="IPR043502">
    <property type="entry name" value="DNA/RNA_pol_sf"/>
</dbReference>
<dbReference type="PANTHER" id="PTHR15503">
    <property type="entry name" value="LDOC1 RELATED"/>
    <property type="match status" value="1"/>
</dbReference>
<dbReference type="Gene3D" id="2.40.70.10">
    <property type="entry name" value="Acid Proteases"/>
    <property type="match status" value="1"/>
</dbReference>
<dbReference type="Pfam" id="PF08284">
    <property type="entry name" value="RVP_2"/>
    <property type="match status" value="1"/>
</dbReference>
<reference evidence="1" key="1">
    <citation type="submission" date="2020-06" db="EMBL/GenBank/DDBJ databases">
        <authorList>
            <person name="Li T."/>
            <person name="Hu X."/>
            <person name="Zhang T."/>
            <person name="Song X."/>
            <person name="Zhang H."/>
            <person name="Dai N."/>
            <person name="Sheng W."/>
            <person name="Hou X."/>
            <person name="Wei L."/>
        </authorList>
    </citation>
    <scope>NUCLEOTIDE SEQUENCE</scope>
    <source>
        <strain evidence="1">G02</strain>
        <tissue evidence="1">Leaf</tissue>
    </source>
</reference>
<proteinExistence type="predicted"/>
<dbReference type="PANTHER" id="PTHR15503:SF45">
    <property type="entry name" value="RNA-DIRECTED DNA POLYMERASE HOMOLOG"/>
    <property type="match status" value="1"/>
</dbReference>
<accession>A0AAW2LGR3</accession>
<dbReference type="AlphaFoldDB" id="A0AAW2LGR3"/>
<dbReference type="SUPFAM" id="SSF50630">
    <property type="entry name" value="Acid proteases"/>
    <property type="match status" value="1"/>
</dbReference>
<dbReference type="SUPFAM" id="SSF56672">
    <property type="entry name" value="DNA/RNA polymerases"/>
    <property type="match status" value="1"/>
</dbReference>
<name>A0AAW2LGR3_SESRA</name>
<comment type="caution">
    <text evidence="1">The sequence shown here is derived from an EMBL/GenBank/DDBJ whole genome shotgun (WGS) entry which is preliminary data.</text>
</comment>
<dbReference type="InterPro" id="IPR021109">
    <property type="entry name" value="Peptidase_aspartic_dom_sf"/>
</dbReference>
<gene>
    <name evidence="1" type="ORF">Sradi_5571300</name>
</gene>
<dbReference type="CDD" id="cd00303">
    <property type="entry name" value="retropepsin_like"/>
    <property type="match status" value="1"/>
</dbReference>
<protein>
    <submittedName>
        <fullName evidence="1">Transposon Ty3-G Gag-Pol polyprotein</fullName>
    </submittedName>
</protein>
<dbReference type="EMBL" id="JACGWJ010000025">
    <property type="protein sequence ID" value="KAL0316931.1"/>
    <property type="molecule type" value="Genomic_DNA"/>
</dbReference>
<dbReference type="InterPro" id="IPR032567">
    <property type="entry name" value="RTL1-rel"/>
</dbReference>
<evidence type="ECO:0000313" key="1">
    <source>
        <dbReference type="EMBL" id="KAL0316931.1"/>
    </source>
</evidence>